<sequence>ALRSSALASARRGSASGASSSLYSTGMSAGRNYGIGSRYGSGSAGYSSGAAPLPSFGVSYLKPKPVVPSVASVPSVPPVGRSTSDYSVTSGHSSLARSASRDLSPNPYTGAAAAASRAYDAYTGPYSSYSSRRISSSGANYGTGGAGYTDFDTSRSDFSSLSSNIGPSVSERAYGGSSSNIRGSLASSSRYETPSYSRSRLPSGAEDSGGGKAGGASSRQAKGSIDHRDSVETIRKMSDTNSDEKTLEPPPSEFVDVTSRGTCMTPTNISDLEKRRFRRLNSAENDRGIARSITKQQPRHQTSTEKNKGGHKTDITLRDVAIATGNDAAFLASEEYRPLTASAGQKRSARGGGGSLQESPTPSPRAKRAFELGSGGSTGEGGPTYSPYVAGRQSGYSSGPSWREKVYGYDEKRRQQREREEAEAKERERLEAKQRKEREKELRRQREMEKEAERARKAQEWEEQLANKRRNIAMCVEQPIKPTISQKPESANNQQQQGPLENSIEKVRMWKRHMSKLPPEEILSPLDGEPTLSRQHSRSTRKSSSQQQDEVFDSPQPSPRDKTQPQPATSRLLQKQHAVVEEPSAPDDTEDDEDRYFQRRTRDKFDRNERPGHSDEYGARKLSQSKKPPAYPAKPAAPPDPSSFHSRIMDIDELLVLRMPKKHSAKEAMKILQKQGSLLYDDYFTGESEDESSCGSAAEEQPQTLMFKSRKAREYFETLPIQIQHTIVRHSKKRIKFSDILLVCSNGKESRRYTKADMRKFKGYSSLDEMLDDLGTDYKK</sequence>
<feature type="region of interest" description="Disordered" evidence="1">
    <location>
        <begin position="68"/>
        <end position="110"/>
    </location>
</feature>
<feature type="compositionally biased region" description="Polar residues" evidence="1">
    <location>
        <begin position="564"/>
        <end position="573"/>
    </location>
</feature>
<name>A0A1I8J9D4_9PLAT</name>
<protein>
    <submittedName>
        <fullName evidence="3">FH2 domain-containing protein</fullName>
    </submittedName>
</protein>
<feature type="compositionally biased region" description="Low complexity" evidence="1">
    <location>
        <begin position="93"/>
        <end position="104"/>
    </location>
</feature>
<feature type="compositionally biased region" description="Basic and acidic residues" evidence="1">
    <location>
        <begin position="224"/>
        <end position="247"/>
    </location>
</feature>
<feature type="compositionally biased region" description="Low complexity" evidence="1">
    <location>
        <begin position="126"/>
        <end position="140"/>
    </location>
</feature>
<keyword evidence="2" id="KW-1185">Reference proteome</keyword>
<feature type="compositionally biased region" description="Polar residues" evidence="1">
    <location>
        <begin position="81"/>
        <end position="92"/>
    </location>
</feature>
<feature type="compositionally biased region" description="Polar residues" evidence="1">
    <location>
        <begin position="259"/>
        <end position="270"/>
    </location>
</feature>
<feature type="region of interest" description="Disordered" evidence="1">
    <location>
        <begin position="339"/>
        <end position="456"/>
    </location>
</feature>
<accession>A0A1I8J9D4</accession>
<evidence type="ECO:0000313" key="3">
    <source>
        <dbReference type="WBParaSite" id="maker-uti_cns_0046226-snap-gene-0.26-mRNA-1"/>
    </source>
</evidence>
<feature type="compositionally biased region" description="Polar residues" evidence="1">
    <location>
        <begin position="483"/>
        <end position="500"/>
    </location>
</feature>
<feature type="compositionally biased region" description="Basic and acidic residues" evidence="1">
    <location>
        <begin position="302"/>
        <end position="315"/>
    </location>
</feature>
<feature type="compositionally biased region" description="Gly residues" evidence="1">
    <location>
        <begin position="373"/>
        <end position="382"/>
    </location>
</feature>
<feature type="compositionally biased region" description="Basic and acidic residues" evidence="1">
    <location>
        <begin position="603"/>
        <end position="619"/>
    </location>
</feature>
<dbReference type="WBParaSite" id="maker-uti_cns_0046226-snap-gene-0.26-mRNA-1">
    <property type="protein sequence ID" value="maker-uti_cns_0046226-snap-gene-0.26-mRNA-1"/>
    <property type="gene ID" value="maker-uti_cns_0046226-snap-gene-0.26"/>
</dbReference>
<reference evidence="3" key="1">
    <citation type="submission" date="2016-11" db="UniProtKB">
        <authorList>
            <consortium name="WormBaseParasite"/>
        </authorList>
    </citation>
    <scope>IDENTIFICATION</scope>
</reference>
<evidence type="ECO:0000313" key="2">
    <source>
        <dbReference type="Proteomes" id="UP000095280"/>
    </source>
</evidence>
<dbReference type="Proteomes" id="UP000095280">
    <property type="component" value="Unplaced"/>
</dbReference>
<proteinExistence type="predicted"/>
<feature type="compositionally biased region" description="Pro residues" evidence="1">
    <location>
        <begin position="629"/>
        <end position="641"/>
    </location>
</feature>
<feature type="compositionally biased region" description="Polar residues" evidence="1">
    <location>
        <begin position="176"/>
        <end position="200"/>
    </location>
</feature>
<dbReference type="AlphaFoldDB" id="A0A1I8J9D4"/>
<feature type="compositionally biased region" description="Basic and acidic residues" evidence="1">
    <location>
        <begin position="402"/>
        <end position="456"/>
    </location>
</feature>
<organism evidence="2 3">
    <name type="scientific">Macrostomum lignano</name>
    <dbReference type="NCBI Taxonomy" id="282301"/>
    <lineage>
        <taxon>Eukaryota</taxon>
        <taxon>Metazoa</taxon>
        <taxon>Spiralia</taxon>
        <taxon>Lophotrochozoa</taxon>
        <taxon>Platyhelminthes</taxon>
        <taxon>Rhabditophora</taxon>
        <taxon>Macrostomorpha</taxon>
        <taxon>Macrostomida</taxon>
        <taxon>Macrostomidae</taxon>
        <taxon>Macrostomum</taxon>
    </lineage>
</organism>
<feature type="region of interest" description="Disordered" evidence="1">
    <location>
        <begin position="1"/>
        <end position="25"/>
    </location>
</feature>
<feature type="compositionally biased region" description="Acidic residues" evidence="1">
    <location>
        <begin position="584"/>
        <end position="594"/>
    </location>
</feature>
<feature type="region of interest" description="Disordered" evidence="1">
    <location>
        <begin position="477"/>
        <end position="645"/>
    </location>
</feature>
<feature type="region of interest" description="Disordered" evidence="1">
    <location>
        <begin position="126"/>
        <end position="315"/>
    </location>
</feature>
<evidence type="ECO:0000256" key="1">
    <source>
        <dbReference type="SAM" id="MobiDB-lite"/>
    </source>
</evidence>
<feature type="compositionally biased region" description="Low complexity" evidence="1">
    <location>
        <begin position="148"/>
        <end position="163"/>
    </location>
</feature>